<keyword evidence="2" id="KW-1208">Phospholipid metabolism</keyword>
<reference evidence="6" key="1">
    <citation type="journal article" date="2023" name="G3 (Bethesda)">
        <title>Whole genome assemblies of Zophobas morio and Tenebrio molitor.</title>
        <authorList>
            <person name="Kaur S."/>
            <person name="Stinson S.A."/>
            <person name="diCenzo G.C."/>
        </authorList>
    </citation>
    <scope>NUCLEOTIDE SEQUENCE</scope>
    <source>
        <strain evidence="6">QUZm001</strain>
    </source>
</reference>
<accession>A0AA38HGY8</accession>
<dbReference type="EC" id="2.7.1.82" evidence="5"/>
<dbReference type="PANTHER" id="PTHR22603:SF66">
    <property type="entry name" value="ETHANOLAMINE KINASE"/>
    <property type="match status" value="1"/>
</dbReference>
<dbReference type="EMBL" id="JALNTZ010003222">
    <property type="protein sequence ID" value="KAJ3616578.1"/>
    <property type="molecule type" value="Genomic_DNA"/>
</dbReference>
<dbReference type="Gene3D" id="3.90.1200.10">
    <property type="match status" value="1"/>
</dbReference>
<dbReference type="GO" id="GO:0004305">
    <property type="term" value="F:ethanolamine kinase activity"/>
    <property type="evidence" value="ECO:0007669"/>
    <property type="project" value="UniProtKB-EC"/>
</dbReference>
<dbReference type="AlphaFoldDB" id="A0AA38HGY8"/>
<dbReference type="GO" id="GO:0006646">
    <property type="term" value="P:phosphatidylethanolamine biosynthetic process"/>
    <property type="evidence" value="ECO:0007669"/>
    <property type="project" value="TreeGrafter"/>
</dbReference>
<protein>
    <recommendedName>
        <fullName evidence="5">ethanolamine kinase</fullName>
        <ecNumber evidence="5">2.7.1.82</ecNumber>
    </recommendedName>
</protein>
<evidence type="ECO:0000256" key="2">
    <source>
        <dbReference type="ARBA" id="ARBA00023264"/>
    </source>
</evidence>
<evidence type="ECO:0000313" key="6">
    <source>
        <dbReference type="EMBL" id="KAJ3616578.1"/>
    </source>
</evidence>
<comment type="similarity">
    <text evidence="4">Belongs to the choline/ethanolamine kinase family.</text>
</comment>
<comment type="caution">
    <text evidence="6">The sequence shown here is derived from an EMBL/GenBank/DDBJ whole genome shotgun (WGS) entry which is preliminary data.</text>
</comment>
<dbReference type="InterPro" id="IPR011009">
    <property type="entry name" value="Kinase-like_dom_sf"/>
</dbReference>
<evidence type="ECO:0000256" key="4">
    <source>
        <dbReference type="ARBA" id="ARBA00038211"/>
    </source>
</evidence>
<organism evidence="6 7">
    <name type="scientific">Zophobas morio</name>
    <dbReference type="NCBI Taxonomy" id="2755281"/>
    <lineage>
        <taxon>Eukaryota</taxon>
        <taxon>Metazoa</taxon>
        <taxon>Ecdysozoa</taxon>
        <taxon>Arthropoda</taxon>
        <taxon>Hexapoda</taxon>
        <taxon>Insecta</taxon>
        <taxon>Pterygota</taxon>
        <taxon>Neoptera</taxon>
        <taxon>Endopterygota</taxon>
        <taxon>Coleoptera</taxon>
        <taxon>Polyphaga</taxon>
        <taxon>Cucujiformia</taxon>
        <taxon>Tenebrionidae</taxon>
        <taxon>Zophobas</taxon>
    </lineage>
</organism>
<gene>
    <name evidence="6" type="ORF">Zmor_011822</name>
</gene>
<evidence type="ECO:0000256" key="1">
    <source>
        <dbReference type="ARBA" id="ARBA00023209"/>
    </source>
</evidence>
<keyword evidence="7" id="KW-1185">Reference proteome</keyword>
<dbReference type="Proteomes" id="UP001168821">
    <property type="component" value="Unassembled WGS sequence"/>
</dbReference>
<comment type="pathway">
    <text evidence="3">Phospholipid metabolism; phosphatidylethanolamine biosynthesis; phosphatidylethanolamine from ethanolamine: step 1/3.</text>
</comment>
<proteinExistence type="inferred from homology"/>
<sequence>MQTNNYSYNAERDSAILFSHPLVIASLGTLSLGPTLHGIFENGYCYDYLKGIPLVPEDLKDPHIKTLIAKYLRNWHKSTILVPDKFSCFENDKRFKEMTSKEWIKKEEFLDQTNAPVVFAHNDLLPANILYDKEEDHVWFIDYEYASYNYRGFDIGNHFCEFAGTRSPLQWEAYPSKAEQMEFLRAYLGEPNTCQFSHVGGETDAEHELERLYVEANQFSLAAHLFWGTWAFVQSETSDIDYDYMGYGLARLGEYLNRKHEFLSLQLT</sequence>
<evidence type="ECO:0000313" key="7">
    <source>
        <dbReference type="Proteomes" id="UP001168821"/>
    </source>
</evidence>
<dbReference type="SUPFAM" id="SSF56112">
    <property type="entry name" value="Protein kinase-like (PK-like)"/>
    <property type="match status" value="1"/>
</dbReference>
<dbReference type="GO" id="GO:0005737">
    <property type="term" value="C:cytoplasm"/>
    <property type="evidence" value="ECO:0007669"/>
    <property type="project" value="TreeGrafter"/>
</dbReference>
<keyword evidence="1" id="KW-0443">Lipid metabolism</keyword>
<dbReference type="PANTHER" id="PTHR22603">
    <property type="entry name" value="CHOLINE/ETHANOALAMINE KINASE"/>
    <property type="match status" value="1"/>
</dbReference>
<evidence type="ECO:0000256" key="3">
    <source>
        <dbReference type="ARBA" id="ARBA00037883"/>
    </source>
</evidence>
<dbReference type="Pfam" id="PF01633">
    <property type="entry name" value="Choline_kinase"/>
    <property type="match status" value="1"/>
</dbReference>
<keyword evidence="1" id="KW-0594">Phospholipid biosynthesis</keyword>
<dbReference type="CDD" id="cd05157">
    <property type="entry name" value="ETNK_euk"/>
    <property type="match status" value="1"/>
</dbReference>
<keyword evidence="1" id="KW-0444">Lipid biosynthesis</keyword>
<name>A0AA38HGY8_9CUCU</name>
<evidence type="ECO:0000256" key="5">
    <source>
        <dbReference type="ARBA" id="ARBA00038874"/>
    </source>
</evidence>